<dbReference type="InterPro" id="IPR036922">
    <property type="entry name" value="Rieske_2Fe-2S_sf"/>
</dbReference>
<dbReference type="PROSITE" id="PS51300">
    <property type="entry name" value="NIRD"/>
    <property type="match status" value="1"/>
</dbReference>
<dbReference type="Proteomes" id="UP000324760">
    <property type="component" value="Chromosome"/>
</dbReference>
<dbReference type="GO" id="GO:0051537">
    <property type="term" value="F:2 iron, 2 sulfur cluster binding"/>
    <property type="evidence" value="ECO:0007669"/>
    <property type="project" value="InterPro"/>
</dbReference>
<proteinExistence type="predicted"/>
<feature type="domain" description="Rieske-like [2Fe-2S]" evidence="3">
    <location>
        <begin position="2"/>
        <end position="106"/>
    </location>
</feature>
<dbReference type="GO" id="GO:0042128">
    <property type="term" value="P:nitrate assimilation"/>
    <property type="evidence" value="ECO:0007669"/>
    <property type="project" value="UniProtKB-KW"/>
</dbReference>
<dbReference type="NCBIfam" id="TIGR02378">
    <property type="entry name" value="nirD_assim_sml"/>
    <property type="match status" value="1"/>
</dbReference>
<keyword evidence="1" id="KW-0560">Oxidoreductase</keyword>
<accession>A0A5P1RFH6</accession>
<dbReference type="Pfam" id="PF13806">
    <property type="entry name" value="Rieske_2"/>
    <property type="match status" value="1"/>
</dbReference>
<dbReference type="EMBL" id="CP043869">
    <property type="protein sequence ID" value="QEQ98409.1"/>
    <property type="molecule type" value="Genomic_DNA"/>
</dbReference>
<dbReference type="InterPro" id="IPR017881">
    <property type="entry name" value="NirD"/>
</dbReference>
<name>A0A5P1RFH6_9GAMM</name>
<dbReference type="InterPro" id="IPR012748">
    <property type="entry name" value="Rieske-like_NirD"/>
</dbReference>
<dbReference type="OrthoDB" id="516687at2"/>
<evidence type="ECO:0000313" key="4">
    <source>
        <dbReference type="EMBL" id="QEQ98409.1"/>
    </source>
</evidence>
<evidence type="ECO:0000256" key="2">
    <source>
        <dbReference type="ARBA" id="ARBA00023063"/>
    </source>
</evidence>
<dbReference type="SUPFAM" id="SSF50022">
    <property type="entry name" value="ISP domain"/>
    <property type="match status" value="1"/>
</dbReference>
<dbReference type="GO" id="GO:0008942">
    <property type="term" value="F:nitrite reductase [NAD(P)H] activity"/>
    <property type="evidence" value="ECO:0007669"/>
    <property type="project" value="InterPro"/>
</dbReference>
<evidence type="ECO:0000313" key="5">
    <source>
        <dbReference type="Proteomes" id="UP000324760"/>
    </source>
</evidence>
<dbReference type="PANTHER" id="PTHR40562">
    <property type="match status" value="1"/>
</dbReference>
<keyword evidence="2" id="KW-0534">Nitrate assimilation</keyword>
<dbReference type="AlphaFoldDB" id="A0A5P1RFH6"/>
<keyword evidence="5" id="KW-1185">Reference proteome</keyword>
<organism evidence="4 5">
    <name type="scientific">Neptunomonas concharum</name>
    <dbReference type="NCBI Taxonomy" id="1031538"/>
    <lineage>
        <taxon>Bacteria</taxon>
        <taxon>Pseudomonadati</taxon>
        <taxon>Pseudomonadota</taxon>
        <taxon>Gammaproteobacteria</taxon>
        <taxon>Oceanospirillales</taxon>
        <taxon>Oceanospirillaceae</taxon>
        <taxon>Neptunomonas</taxon>
    </lineage>
</organism>
<reference evidence="4 5" key="1">
    <citation type="journal article" date="2019" name="Biochem. Eng. J.">
        <title>Metabolic engineering of the marine bacteria Neptunomonas concharum for the production of acetoin and meso-2,3-butanediol from acetate.</title>
        <authorList>
            <person name="Li W."/>
            <person name="Pu N."/>
            <person name="Liu C.-X."/>
            <person name="Yuan Q.-P."/>
            <person name="Li Z.-J."/>
        </authorList>
    </citation>
    <scope>NUCLEOTIDE SEQUENCE [LARGE SCALE GENOMIC DNA]</scope>
    <source>
        <strain evidence="4 5">JCM17730</strain>
    </source>
</reference>
<dbReference type="Gene3D" id="2.102.10.10">
    <property type="entry name" value="Rieske [2Fe-2S] iron-sulphur domain"/>
    <property type="match status" value="1"/>
</dbReference>
<evidence type="ECO:0000259" key="3">
    <source>
        <dbReference type="Pfam" id="PF13806"/>
    </source>
</evidence>
<dbReference type="CDD" id="cd03529">
    <property type="entry name" value="Rieske_NirD"/>
    <property type="match status" value="1"/>
</dbReference>
<protein>
    <submittedName>
        <fullName evidence="4">Nitrite reductase small subunit NirD</fullName>
    </submittedName>
</protein>
<gene>
    <name evidence="4" type="primary">nirD</name>
    <name evidence="4" type="ORF">F0U83_10525</name>
</gene>
<sequence>MNWLDICDVSDLVEDSGVCALIDEKQVALFYIPAETKVYALSQYDPFGQANILSRGLIGSKEGRLYVASPLYKQRFYLETGECLEDEKVSLPTWKAQLVDNRVMIQAL</sequence>
<dbReference type="KEGG" id="ncu:F0U83_10525"/>
<dbReference type="PANTHER" id="PTHR40562:SF1">
    <property type="entry name" value="NITRITE REDUCTASE (NADH) SMALL SUBUNIT"/>
    <property type="match status" value="1"/>
</dbReference>
<evidence type="ECO:0000256" key="1">
    <source>
        <dbReference type="ARBA" id="ARBA00023002"/>
    </source>
</evidence>